<dbReference type="Gene3D" id="3.20.20.140">
    <property type="entry name" value="Metal-dependent hydrolases"/>
    <property type="match status" value="1"/>
</dbReference>
<dbReference type="CDD" id="cd07438">
    <property type="entry name" value="PHP_HisPPase_AMP"/>
    <property type="match status" value="1"/>
</dbReference>
<dbReference type="SMART" id="SM00481">
    <property type="entry name" value="POLIIIAc"/>
    <property type="match status" value="1"/>
</dbReference>
<dbReference type="PANTHER" id="PTHR42924">
    <property type="entry name" value="EXONUCLEASE"/>
    <property type="match status" value="1"/>
</dbReference>
<reference evidence="2 3" key="1">
    <citation type="submission" date="2016-12" db="EMBL/GenBank/DDBJ databases">
        <authorList>
            <person name="Song W.-J."/>
            <person name="Kurnit D.M."/>
        </authorList>
    </citation>
    <scope>NUCLEOTIDE SEQUENCE [LARGE SCALE GENOMIC DNA]</scope>
    <source>
        <strain evidence="2 3">DSM 11393</strain>
    </source>
</reference>
<dbReference type="Pfam" id="PF02811">
    <property type="entry name" value="PHP"/>
    <property type="match status" value="1"/>
</dbReference>
<dbReference type="AlphaFoldDB" id="A0A1M7RTJ1"/>
<dbReference type="InterPro" id="IPR003141">
    <property type="entry name" value="Pol/His_phosphatase_N"/>
</dbReference>
<dbReference type="OrthoDB" id="9804333at2"/>
<dbReference type="GO" id="GO:0004534">
    <property type="term" value="F:5'-3' RNA exonuclease activity"/>
    <property type="evidence" value="ECO:0007669"/>
    <property type="project" value="TreeGrafter"/>
</dbReference>
<dbReference type="EMBL" id="FRDI01000002">
    <property type="protein sequence ID" value="SHN49657.1"/>
    <property type="molecule type" value="Genomic_DNA"/>
</dbReference>
<feature type="domain" description="Polymerase/histidinol phosphatase N-terminal" evidence="1">
    <location>
        <begin position="6"/>
        <end position="71"/>
    </location>
</feature>
<dbReference type="Gene3D" id="1.10.150.650">
    <property type="match status" value="1"/>
</dbReference>
<dbReference type="PANTHER" id="PTHR42924:SF3">
    <property type="entry name" value="POLYMERASE_HISTIDINOL PHOSPHATASE N-TERMINAL DOMAIN-CONTAINING PROTEIN"/>
    <property type="match status" value="1"/>
</dbReference>
<protein>
    <recommendedName>
        <fullName evidence="1">Polymerase/histidinol phosphatase N-terminal domain-containing protein</fullName>
    </recommendedName>
</protein>
<organism evidence="2 3">
    <name type="scientific">Desulfovibrio litoralis DSM 11393</name>
    <dbReference type="NCBI Taxonomy" id="1121455"/>
    <lineage>
        <taxon>Bacteria</taxon>
        <taxon>Pseudomonadati</taxon>
        <taxon>Thermodesulfobacteriota</taxon>
        <taxon>Desulfovibrionia</taxon>
        <taxon>Desulfovibrionales</taxon>
        <taxon>Desulfovibrionaceae</taxon>
        <taxon>Desulfovibrio</taxon>
    </lineage>
</organism>
<dbReference type="InterPro" id="IPR052018">
    <property type="entry name" value="PHP_domain"/>
</dbReference>
<dbReference type="InterPro" id="IPR004013">
    <property type="entry name" value="PHP_dom"/>
</dbReference>
<dbReference type="STRING" id="1121455.SAMN02745728_00157"/>
<dbReference type="GO" id="GO:0035312">
    <property type="term" value="F:5'-3' DNA exonuclease activity"/>
    <property type="evidence" value="ECO:0007669"/>
    <property type="project" value="TreeGrafter"/>
</dbReference>
<accession>A0A1M7RTJ1</accession>
<dbReference type="SUPFAM" id="SSF89550">
    <property type="entry name" value="PHP domain-like"/>
    <property type="match status" value="1"/>
</dbReference>
<evidence type="ECO:0000313" key="3">
    <source>
        <dbReference type="Proteomes" id="UP000186469"/>
    </source>
</evidence>
<evidence type="ECO:0000259" key="1">
    <source>
        <dbReference type="SMART" id="SM00481"/>
    </source>
</evidence>
<evidence type="ECO:0000313" key="2">
    <source>
        <dbReference type="EMBL" id="SHN49657.1"/>
    </source>
</evidence>
<proteinExistence type="predicted"/>
<name>A0A1M7RTJ1_9BACT</name>
<gene>
    <name evidence="2" type="ORF">SAMN02745728_00157</name>
</gene>
<sequence length="296" mass="33373">MALNFIDLHTHSNCSDGSDSPSELIKKAKKSKLSAIALTDHDTIAGIPEAKTKSQELNIEFIPGCELATEWEFGEIHILGLWVKHDDKNLINELKELQNARYQRNIQIIKKLQSLNIKIEYDYVKEICNKDKLQGINESSLGRPHIAHALIELKEVENNKEAFTKYLAKNAPAYVSRRLFPLKKTIEILKNAGGTVVWAHPMLTSAPNELIEQKVKEMTNYGLDALEVYHSEHSSEGTRFCVELAKNYNLDISGGSDYHGELKPGVKLGSGRGGLRVAEFVLEKLKERRKRQGLMI</sequence>
<dbReference type="RefSeq" id="WP_072695505.1">
    <property type="nucleotide sequence ID" value="NZ_FRDI01000002.1"/>
</dbReference>
<keyword evidence="3" id="KW-1185">Reference proteome</keyword>
<dbReference type="InterPro" id="IPR016195">
    <property type="entry name" value="Pol/histidinol_Pase-like"/>
</dbReference>
<dbReference type="Proteomes" id="UP000186469">
    <property type="component" value="Unassembled WGS sequence"/>
</dbReference>